<dbReference type="KEGG" id="hro:HELRODRAFT_193013"/>
<reference evidence="2" key="3">
    <citation type="submission" date="2015-06" db="UniProtKB">
        <authorList>
            <consortium name="EnsemblMetazoa"/>
        </authorList>
    </citation>
    <scope>IDENTIFICATION</scope>
</reference>
<name>T1FUI6_HELRO</name>
<dbReference type="RefSeq" id="XP_009023588.1">
    <property type="nucleotide sequence ID" value="XM_009025340.1"/>
</dbReference>
<keyword evidence="3" id="KW-1185">Reference proteome</keyword>
<dbReference type="InParanoid" id="T1FUI6"/>
<evidence type="ECO:0000313" key="1">
    <source>
        <dbReference type="EMBL" id="ESN98245.1"/>
    </source>
</evidence>
<reference evidence="1 3" key="2">
    <citation type="journal article" date="2013" name="Nature">
        <title>Insights into bilaterian evolution from three spiralian genomes.</title>
        <authorList>
            <person name="Simakov O."/>
            <person name="Marletaz F."/>
            <person name="Cho S.J."/>
            <person name="Edsinger-Gonzales E."/>
            <person name="Havlak P."/>
            <person name="Hellsten U."/>
            <person name="Kuo D.H."/>
            <person name="Larsson T."/>
            <person name="Lv J."/>
            <person name="Arendt D."/>
            <person name="Savage R."/>
            <person name="Osoegawa K."/>
            <person name="de Jong P."/>
            <person name="Grimwood J."/>
            <person name="Chapman J.A."/>
            <person name="Shapiro H."/>
            <person name="Aerts A."/>
            <person name="Otillar R.P."/>
            <person name="Terry A.Y."/>
            <person name="Boore J.L."/>
            <person name="Grigoriev I.V."/>
            <person name="Lindberg D.R."/>
            <person name="Seaver E.C."/>
            <person name="Weisblat D.A."/>
            <person name="Putnam N.H."/>
            <person name="Rokhsar D.S."/>
        </authorList>
    </citation>
    <scope>NUCLEOTIDE SEQUENCE</scope>
</reference>
<dbReference type="CTD" id="20212482"/>
<dbReference type="Proteomes" id="UP000015101">
    <property type="component" value="Unassembled WGS sequence"/>
</dbReference>
<proteinExistence type="predicted"/>
<dbReference type="EMBL" id="KB097182">
    <property type="protein sequence ID" value="ESN98245.1"/>
    <property type="molecule type" value="Genomic_DNA"/>
</dbReference>
<accession>T1FUI6</accession>
<evidence type="ECO:0000313" key="3">
    <source>
        <dbReference type="Proteomes" id="UP000015101"/>
    </source>
</evidence>
<dbReference type="EnsemblMetazoa" id="HelroT193013">
    <property type="protein sequence ID" value="HelroP193013"/>
    <property type="gene ID" value="HelroG193013"/>
</dbReference>
<dbReference type="HOGENOM" id="CLU_1236249_0_0_1"/>
<evidence type="ECO:0000313" key="2">
    <source>
        <dbReference type="EnsemblMetazoa" id="HelroP193013"/>
    </source>
</evidence>
<gene>
    <name evidence="2" type="primary">20212482</name>
    <name evidence="1" type="ORF">HELRODRAFT_193013</name>
</gene>
<protein>
    <submittedName>
        <fullName evidence="1 2">Uncharacterized protein</fullName>
    </submittedName>
</protein>
<dbReference type="AlphaFoldDB" id="T1FUI6"/>
<dbReference type="GeneID" id="20212482"/>
<organism evidence="2 3">
    <name type="scientific">Helobdella robusta</name>
    <name type="common">Californian leech</name>
    <dbReference type="NCBI Taxonomy" id="6412"/>
    <lineage>
        <taxon>Eukaryota</taxon>
        <taxon>Metazoa</taxon>
        <taxon>Spiralia</taxon>
        <taxon>Lophotrochozoa</taxon>
        <taxon>Annelida</taxon>
        <taxon>Clitellata</taxon>
        <taxon>Hirudinea</taxon>
        <taxon>Rhynchobdellida</taxon>
        <taxon>Glossiphoniidae</taxon>
        <taxon>Helobdella</taxon>
    </lineage>
</organism>
<dbReference type="EMBL" id="AMQM01005941">
    <property type="status" value="NOT_ANNOTATED_CDS"/>
    <property type="molecule type" value="Genomic_DNA"/>
</dbReference>
<reference evidence="3" key="1">
    <citation type="submission" date="2012-12" db="EMBL/GenBank/DDBJ databases">
        <authorList>
            <person name="Hellsten U."/>
            <person name="Grimwood J."/>
            <person name="Chapman J.A."/>
            <person name="Shapiro H."/>
            <person name="Aerts A."/>
            <person name="Otillar R.P."/>
            <person name="Terry A.Y."/>
            <person name="Boore J.L."/>
            <person name="Simakov O."/>
            <person name="Marletaz F."/>
            <person name="Cho S.-J."/>
            <person name="Edsinger-Gonzales E."/>
            <person name="Havlak P."/>
            <person name="Kuo D.-H."/>
            <person name="Larsson T."/>
            <person name="Lv J."/>
            <person name="Arendt D."/>
            <person name="Savage R."/>
            <person name="Osoegawa K."/>
            <person name="de Jong P."/>
            <person name="Lindberg D.R."/>
            <person name="Seaver E.C."/>
            <person name="Weisblat D.A."/>
            <person name="Putnam N.H."/>
            <person name="Grigoriev I.V."/>
            <person name="Rokhsar D.S."/>
        </authorList>
    </citation>
    <scope>NUCLEOTIDE SEQUENCE</scope>
</reference>
<sequence length="224" mass="25411">MGCSLGQKDLLSIMMLNRVQERRIVTNIDYCKCIYKNCYDCCDSNCCGCLCNGCESVMPIHNIIPTLEPNPNDYFESSFADCLTLSYIEPSGRFLRVTNRSPYLKKSLLGKTIVQFCGDDLINVVCCPDIFVEPCGFMDLWSLCGYYSCPGISDYSSYCDTDMWHCSRYATTVLCTADGKGFVENGFSVLDPYMIKFINIIFLLFCHFDKGSGKQTWRTQKNLV</sequence>